<reference evidence="2 3" key="1">
    <citation type="submission" date="2024-11" db="EMBL/GenBank/DDBJ databases">
        <title>Chromosome-level genome assembly of the freshwater bivalve Anodonta woodiana.</title>
        <authorList>
            <person name="Chen X."/>
        </authorList>
    </citation>
    <scope>NUCLEOTIDE SEQUENCE [LARGE SCALE GENOMIC DNA]</scope>
    <source>
        <strain evidence="2">MN2024</strain>
        <tissue evidence="2">Gills</tissue>
    </source>
</reference>
<evidence type="ECO:0000313" key="3">
    <source>
        <dbReference type="Proteomes" id="UP001634394"/>
    </source>
</evidence>
<keyword evidence="3" id="KW-1185">Reference proteome</keyword>
<dbReference type="EMBL" id="JBJQND010000019">
    <property type="protein sequence ID" value="KAL3832220.1"/>
    <property type="molecule type" value="Genomic_DNA"/>
</dbReference>
<name>A0ABD3T5P1_SINWO</name>
<organism evidence="2 3">
    <name type="scientific">Sinanodonta woodiana</name>
    <name type="common">Chinese pond mussel</name>
    <name type="synonym">Anodonta woodiana</name>
    <dbReference type="NCBI Taxonomy" id="1069815"/>
    <lineage>
        <taxon>Eukaryota</taxon>
        <taxon>Metazoa</taxon>
        <taxon>Spiralia</taxon>
        <taxon>Lophotrochozoa</taxon>
        <taxon>Mollusca</taxon>
        <taxon>Bivalvia</taxon>
        <taxon>Autobranchia</taxon>
        <taxon>Heteroconchia</taxon>
        <taxon>Palaeoheterodonta</taxon>
        <taxon>Unionida</taxon>
        <taxon>Unionoidea</taxon>
        <taxon>Unionidae</taxon>
        <taxon>Unioninae</taxon>
        <taxon>Sinanodonta</taxon>
    </lineage>
</organism>
<feature type="region of interest" description="Disordered" evidence="1">
    <location>
        <begin position="65"/>
        <end position="125"/>
    </location>
</feature>
<protein>
    <submittedName>
        <fullName evidence="2">Uncharacterized protein</fullName>
    </submittedName>
</protein>
<feature type="compositionally biased region" description="Polar residues" evidence="1">
    <location>
        <begin position="88"/>
        <end position="98"/>
    </location>
</feature>
<accession>A0ABD3T5P1</accession>
<comment type="caution">
    <text evidence="2">The sequence shown here is derived from an EMBL/GenBank/DDBJ whole genome shotgun (WGS) entry which is preliminary data.</text>
</comment>
<evidence type="ECO:0000313" key="2">
    <source>
        <dbReference type="EMBL" id="KAL3832220.1"/>
    </source>
</evidence>
<feature type="compositionally biased region" description="Basic and acidic residues" evidence="1">
    <location>
        <begin position="73"/>
        <end position="87"/>
    </location>
</feature>
<evidence type="ECO:0000256" key="1">
    <source>
        <dbReference type="SAM" id="MobiDB-lite"/>
    </source>
</evidence>
<proteinExistence type="predicted"/>
<dbReference type="Proteomes" id="UP001634394">
    <property type="component" value="Unassembled WGS sequence"/>
</dbReference>
<dbReference type="AlphaFoldDB" id="A0ABD3T5P1"/>
<gene>
    <name evidence="2" type="ORF">ACJMK2_023880</name>
</gene>
<sequence length="125" mass="14803">MTNLCKYLSRNEQSGRTWRKVPKKELSKFNSTIRYKANNNNIYNIQNQARKTTTATTKNIWETATKRKRRQKNKEINQEEEPKRHIESSNNISSSQVMQIILTGEEKSEQERTRLQHDGNLFFGL</sequence>
<feature type="compositionally biased region" description="Basic and acidic residues" evidence="1">
    <location>
        <begin position="104"/>
        <end position="117"/>
    </location>
</feature>